<sequence>MADCSAPVKTGDFRLVVFVSSPVSYHDPAKMDTPASATTALPAPAPATVVVDKRFCAPEATAFAVAKTITYTGRDFTVTNAGGANVMQVEAAVFALLKKSLLLDAARRPVVTMQDSGYFMNTRWAVFRGNSTSRRNLLFTVVKSSAIQIGRTKIYVFLASNSGEEAPDFVIRGSYYDGACTVSPGNSDATIAQASITRQNTVQLIGFGRNKYTARINPGVDQAFILALTVILDEMH</sequence>
<dbReference type="InterPro" id="IPR007612">
    <property type="entry name" value="LOR"/>
</dbReference>
<accession>A0A835FDR6</accession>
<dbReference type="Proteomes" id="UP000636709">
    <property type="component" value="Unassembled WGS sequence"/>
</dbReference>
<dbReference type="InterPro" id="IPR025659">
    <property type="entry name" value="Tubby-like_C"/>
</dbReference>
<comment type="caution">
    <text evidence="2">The sequence shown here is derived from an EMBL/GenBank/DDBJ whole genome shotgun (WGS) entry which is preliminary data.</text>
</comment>
<dbReference type="AlphaFoldDB" id="A0A835FDR6"/>
<dbReference type="Gene3D" id="2.40.160.200">
    <property type="entry name" value="LURP1-related"/>
    <property type="match status" value="1"/>
</dbReference>
<dbReference type="PANTHER" id="PTHR31087">
    <property type="match status" value="1"/>
</dbReference>
<dbReference type="PANTHER" id="PTHR31087:SF94">
    <property type="entry name" value="EXPRESSED PROTEIN"/>
    <property type="match status" value="1"/>
</dbReference>
<comment type="similarity">
    <text evidence="1">Belongs to the LOR family.</text>
</comment>
<evidence type="ECO:0000313" key="3">
    <source>
        <dbReference type="Proteomes" id="UP000636709"/>
    </source>
</evidence>
<keyword evidence="3" id="KW-1185">Reference proteome</keyword>
<proteinExistence type="inferred from homology"/>
<reference evidence="2" key="1">
    <citation type="submission" date="2020-07" db="EMBL/GenBank/DDBJ databases">
        <title>Genome sequence and genetic diversity analysis of an under-domesticated orphan crop, white fonio (Digitaria exilis).</title>
        <authorList>
            <person name="Bennetzen J.L."/>
            <person name="Chen S."/>
            <person name="Ma X."/>
            <person name="Wang X."/>
            <person name="Yssel A.E.J."/>
            <person name="Chaluvadi S.R."/>
            <person name="Johnson M."/>
            <person name="Gangashetty P."/>
            <person name="Hamidou F."/>
            <person name="Sanogo M.D."/>
            <person name="Zwaenepoel A."/>
            <person name="Wallace J."/>
            <person name="Van De Peer Y."/>
            <person name="Van Deynze A."/>
        </authorList>
    </citation>
    <scope>NUCLEOTIDE SEQUENCE</scope>
    <source>
        <tissue evidence="2">Leaves</tissue>
    </source>
</reference>
<gene>
    <name evidence="2" type="ORF">HU200_012988</name>
</gene>
<name>A0A835FDR6_9POAL</name>
<dbReference type="SUPFAM" id="SSF54518">
    <property type="entry name" value="Tubby C-terminal domain-like"/>
    <property type="match status" value="1"/>
</dbReference>
<organism evidence="2 3">
    <name type="scientific">Digitaria exilis</name>
    <dbReference type="NCBI Taxonomy" id="1010633"/>
    <lineage>
        <taxon>Eukaryota</taxon>
        <taxon>Viridiplantae</taxon>
        <taxon>Streptophyta</taxon>
        <taxon>Embryophyta</taxon>
        <taxon>Tracheophyta</taxon>
        <taxon>Spermatophyta</taxon>
        <taxon>Magnoliopsida</taxon>
        <taxon>Liliopsida</taxon>
        <taxon>Poales</taxon>
        <taxon>Poaceae</taxon>
        <taxon>PACMAD clade</taxon>
        <taxon>Panicoideae</taxon>
        <taxon>Panicodae</taxon>
        <taxon>Paniceae</taxon>
        <taxon>Anthephorinae</taxon>
        <taxon>Digitaria</taxon>
    </lineage>
</organism>
<dbReference type="EMBL" id="JACEFO010001098">
    <property type="protein sequence ID" value="KAF8748245.1"/>
    <property type="molecule type" value="Genomic_DNA"/>
</dbReference>
<evidence type="ECO:0000313" key="2">
    <source>
        <dbReference type="EMBL" id="KAF8748245.1"/>
    </source>
</evidence>
<protein>
    <submittedName>
        <fullName evidence="2">Uncharacterized protein</fullName>
    </submittedName>
</protein>
<dbReference type="OrthoDB" id="97518at2759"/>
<evidence type="ECO:0000256" key="1">
    <source>
        <dbReference type="ARBA" id="ARBA00005437"/>
    </source>
</evidence>
<dbReference type="InterPro" id="IPR038595">
    <property type="entry name" value="LOR_sf"/>
</dbReference>
<dbReference type="Pfam" id="PF04525">
    <property type="entry name" value="LOR"/>
    <property type="match status" value="1"/>
</dbReference>